<feature type="transmembrane region" description="Helical" evidence="12">
    <location>
        <begin position="25"/>
        <end position="51"/>
    </location>
</feature>
<comment type="function">
    <text evidence="12">Fluoride-specific ion channel. Important for reducing fluoride concentration in the cell, thus reducing its toxicity.</text>
</comment>
<evidence type="ECO:0000313" key="14">
    <source>
        <dbReference type="Proteomes" id="UP001440612"/>
    </source>
</evidence>
<keyword evidence="3" id="KW-0997">Cell inner membrane</keyword>
<evidence type="ECO:0000256" key="8">
    <source>
        <dbReference type="ARBA" id="ARBA00023136"/>
    </source>
</evidence>
<dbReference type="Pfam" id="PF02537">
    <property type="entry name" value="CRCB"/>
    <property type="match status" value="1"/>
</dbReference>
<dbReference type="InterPro" id="IPR003691">
    <property type="entry name" value="FluC"/>
</dbReference>
<keyword evidence="7 12" id="KW-0406">Ion transport</keyword>
<dbReference type="HAMAP" id="MF_00454">
    <property type="entry name" value="FluC"/>
    <property type="match status" value="1"/>
</dbReference>
<evidence type="ECO:0000256" key="4">
    <source>
        <dbReference type="ARBA" id="ARBA00022692"/>
    </source>
</evidence>
<keyword evidence="5 12" id="KW-1133">Transmembrane helix</keyword>
<keyword evidence="9 12" id="KW-0407">Ion channel</keyword>
<gene>
    <name evidence="12 13" type="primary">crcB</name>
    <name evidence="12" type="synonym">fluC</name>
    <name evidence="13" type="ORF">AABB29_06435</name>
</gene>
<evidence type="ECO:0000256" key="3">
    <source>
        <dbReference type="ARBA" id="ARBA00022519"/>
    </source>
</evidence>
<dbReference type="PANTHER" id="PTHR28259">
    <property type="entry name" value="FLUORIDE EXPORT PROTEIN 1-RELATED"/>
    <property type="match status" value="1"/>
</dbReference>
<dbReference type="NCBIfam" id="TIGR00494">
    <property type="entry name" value="crcB"/>
    <property type="match status" value="1"/>
</dbReference>
<dbReference type="EMBL" id="CP150951">
    <property type="protein sequence ID" value="WZC50274.1"/>
    <property type="molecule type" value="Genomic_DNA"/>
</dbReference>
<feature type="transmembrane region" description="Helical" evidence="12">
    <location>
        <begin position="90"/>
        <end position="114"/>
    </location>
</feature>
<name>A0ABZ2VA26_9RHOB</name>
<keyword evidence="6 12" id="KW-0915">Sodium</keyword>
<sequence length="119" mass="12118">MMTPLISVALGGALGAVGRYLVGLAVAFPLGTLTVNVIGSFVIGLVWVLLAARGLQHWLPFVMTGFLGGFTTFSAFSLDTMRLVEGGRLGAAGGYVVASVGLSLLACAMGLWLAKGVTS</sequence>
<keyword evidence="4 12" id="KW-0812">Transmembrane</keyword>
<keyword evidence="14" id="KW-1185">Reference proteome</keyword>
<comment type="similarity">
    <text evidence="10 12">Belongs to the fluoride channel Fluc/FEX (TC 1.A.43) family.</text>
</comment>
<reference evidence="14" key="1">
    <citation type="submission" date="2024-04" db="EMBL/GenBank/DDBJ databases">
        <title>Phylogenomic analyses of a clade within the roseobacter group suggest taxonomic reassignments of species of the genera Aestuariivita, Citreicella, Loktanella, Nautella, Pelagibaca, Ruegeria, Thalassobius, Thiobacimonas and Tropicibacter, and the proposal o.</title>
        <authorList>
            <person name="Jeon C.O."/>
        </authorList>
    </citation>
    <scope>NUCLEOTIDE SEQUENCE [LARGE SCALE GENOMIC DNA]</scope>
    <source>
        <strain evidence="14">BS5-3</strain>
    </source>
</reference>
<evidence type="ECO:0000256" key="9">
    <source>
        <dbReference type="ARBA" id="ARBA00023303"/>
    </source>
</evidence>
<keyword evidence="8 12" id="KW-0472">Membrane</keyword>
<evidence type="ECO:0000256" key="6">
    <source>
        <dbReference type="ARBA" id="ARBA00023053"/>
    </source>
</evidence>
<keyword evidence="12" id="KW-0813">Transport</keyword>
<comment type="catalytic activity">
    <reaction evidence="11">
        <text>fluoride(in) = fluoride(out)</text>
        <dbReference type="Rhea" id="RHEA:76159"/>
        <dbReference type="ChEBI" id="CHEBI:17051"/>
    </reaction>
    <physiologicalReaction direction="left-to-right" evidence="11">
        <dbReference type="Rhea" id="RHEA:76160"/>
    </physiologicalReaction>
</comment>
<feature type="transmembrane region" description="Helical" evidence="12">
    <location>
        <begin position="58"/>
        <end position="78"/>
    </location>
</feature>
<organism evidence="13 14">
    <name type="scientific">Yoonia phaeophyticola</name>
    <dbReference type="NCBI Taxonomy" id="3137369"/>
    <lineage>
        <taxon>Bacteria</taxon>
        <taxon>Pseudomonadati</taxon>
        <taxon>Pseudomonadota</taxon>
        <taxon>Alphaproteobacteria</taxon>
        <taxon>Rhodobacterales</taxon>
        <taxon>Paracoccaceae</taxon>
        <taxon>Yoonia</taxon>
    </lineage>
</organism>
<evidence type="ECO:0000313" key="13">
    <source>
        <dbReference type="EMBL" id="WZC50274.1"/>
    </source>
</evidence>
<feature type="binding site" evidence="12">
    <location>
        <position position="68"/>
    </location>
    <ligand>
        <name>Na(+)</name>
        <dbReference type="ChEBI" id="CHEBI:29101"/>
        <note>structural</note>
    </ligand>
</feature>
<comment type="activity regulation">
    <text evidence="12">Na(+) is not transported, but it plays an essential structural role and its presence is essential for fluoride channel function.</text>
</comment>
<dbReference type="PANTHER" id="PTHR28259:SF1">
    <property type="entry name" value="FLUORIDE EXPORT PROTEIN 1-RELATED"/>
    <property type="match status" value="1"/>
</dbReference>
<evidence type="ECO:0000256" key="11">
    <source>
        <dbReference type="ARBA" id="ARBA00035585"/>
    </source>
</evidence>
<keyword evidence="12" id="KW-0479">Metal-binding</keyword>
<proteinExistence type="inferred from homology"/>
<dbReference type="Proteomes" id="UP001440612">
    <property type="component" value="Chromosome"/>
</dbReference>
<evidence type="ECO:0000256" key="2">
    <source>
        <dbReference type="ARBA" id="ARBA00022475"/>
    </source>
</evidence>
<dbReference type="RefSeq" id="WP_341368376.1">
    <property type="nucleotide sequence ID" value="NZ_CP150951.2"/>
</dbReference>
<keyword evidence="2 12" id="KW-1003">Cell membrane</keyword>
<comment type="subcellular location">
    <subcellularLocation>
        <location evidence="1 12">Cell membrane</location>
        <topology evidence="1 12">Multi-pass membrane protein</topology>
    </subcellularLocation>
</comment>
<evidence type="ECO:0000256" key="12">
    <source>
        <dbReference type="HAMAP-Rule" id="MF_00454"/>
    </source>
</evidence>
<feature type="binding site" evidence="12">
    <location>
        <position position="71"/>
    </location>
    <ligand>
        <name>Na(+)</name>
        <dbReference type="ChEBI" id="CHEBI:29101"/>
        <note>structural</note>
    </ligand>
</feature>
<evidence type="ECO:0000256" key="5">
    <source>
        <dbReference type="ARBA" id="ARBA00022989"/>
    </source>
</evidence>
<protein>
    <recommendedName>
        <fullName evidence="12">Fluoride-specific ion channel FluC</fullName>
    </recommendedName>
</protein>
<accession>A0ABZ2VA26</accession>
<evidence type="ECO:0000256" key="10">
    <source>
        <dbReference type="ARBA" id="ARBA00035120"/>
    </source>
</evidence>
<evidence type="ECO:0000256" key="7">
    <source>
        <dbReference type="ARBA" id="ARBA00023065"/>
    </source>
</evidence>
<evidence type="ECO:0000256" key="1">
    <source>
        <dbReference type="ARBA" id="ARBA00004651"/>
    </source>
</evidence>